<evidence type="ECO:0000259" key="3">
    <source>
        <dbReference type="PROSITE" id="PS50110"/>
    </source>
</evidence>
<dbReference type="SUPFAM" id="SSF52172">
    <property type="entry name" value="CheY-like"/>
    <property type="match status" value="1"/>
</dbReference>
<sequence>MSTPITLIIAHNHYVFSDILQNIVESHAGIGVVARVDNGKALPEKVKELQPDVVLAGLELEGVRDRAAWQKLAAGCDKTKLVVSWRHQDADKLPAMIRALHAGYIARDASPIEYLYAVKQAAKGKQYYCSQTQLRQRLNGAASFAKNLDDTWLRMLYCICMGYSNKEIAMATGLKENTVKSYRKKLKSMMGYRSVAGMEGMLNYES</sequence>
<dbReference type="SMART" id="SM00421">
    <property type="entry name" value="HTH_LUXR"/>
    <property type="match status" value="1"/>
</dbReference>
<dbReference type="PANTHER" id="PTHR45566:SF2">
    <property type="entry name" value="NARL SUBFAMILY"/>
    <property type="match status" value="1"/>
</dbReference>
<dbReference type="SUPFAM" id="SSF46894">
    <property type="entry name" value="C-terminal effector domain of the bipartite response regulators"/>
    <property type="match status" value="1"/>
</dbReference>
<dbReference type="Proteomes" id="UP000267223">
    <property type="component" value="Unassembled WGS sequence"/>
</dbReference>
<dbReference type="GO" id="GO:0000160">
    <property type="term" value="P:phosphorelay signal transduction system"/>
    <property type="evidence" value="ECO:0007669"/>
    <property type="project" value="InterPro"/>
</dbReference>
<dbReference type="EMBL" id="RJJR01000015">
    <property type="protein sequence ID" value="RNI34015.1"/>
    <property type="molecule type" value="Genomic_DNA"/>
</dbReference>
<evidence type="ECO:0000256" key="2">
    <source>
        <dbReference type="PROSITE-ProRule" id="PRU00169"/>
    </source>
</evidence>
<dbReference type="RefSeq" id="WP_123121955.1">
    <property type="nucleotide sequence ID" value="NZ_RJJR01000015.1"/>
</dbReference>
<organism evidence="4 5">
    <name type="scientific">Hanamia caeni</name>
    <dbReference type="NCBI Taxonomy" id="2294116"/>
    <lineage>
        <taxon>Bacteria</taxon>
        <taxon>Pseudomonadati</taxon>
        <taxon>Bacteroidota</taxon>
        <taxon>Chitinophagia</taxon>
        <taxon>Chitinophagales</taxon>
        <taxon>Chitinophagaceae</taxon>
        <taxon>Hanamia</taxon>
    </lineage>
</organism>
<gene>
    <name evidence="4" type="ORF">EFY79_17035</name>
</gene>
<dbReference type="InterPro" id="IPR001789">
    <property type="entry name" value="Sig_transdc_resp-reg_receiver"/>
</dbReference>
<keyword evidence="1 4" id="KW-0238">DNA-binding</keyword>
<reference evidence="4 5" key="1">
    <citation type="submission" date="2018-11" db="EMBL/GenBank/DDBJ databases">
        <title>Draft genome sequence of Ferruginibacter sp. BO-59.</title>
        <authorList>
            <person name="Im W.T."/>
        </authorList>
    </citation>
    <scope>NUCLEOTIDE SEQUENCE [LARGE SCALE GENOMIC DNA]</scope>
    <source>
        <strain evidence="4 5">BO-59</strain>
    </source>
</reference>
<name>A0A3M9N9E8_9BACT</name>
<evidence type="ECO:0000313" key="4">
    <source>
        <dbReference type="EMBL" id="RNI34015.1"/>
    </source>
</evidence>
<accession>A0A3M9N9E8</accession>
<dbReference type="Gene3D" id="3.40.50.2300">
    <property type="match status" value="1"/>
</dbReference>
<dbReference type="GO" id="GO:0003677">
    <property type="term" value="F:DNA binding"/>
    <property type="evidence" value="ECO:0007669"/>
    <property type="project" value="UniProtKB-KW"/>
</dbReference>
<dbReference type="PROSITE" id="PS50110">
    <property type="entry name" value="RESPONSE_REGULATORY"/>
    <property type="match status" value="1"/>
</dbReference>
<dbReference type="InterPro" id="IPR000792">
    <property type="entry name" value="Tscrpt_reg_LuxR_C"/>
</dbReference>
<dbReference type="AlphaFoldDB" id="A0A3M9N9E8"/>
<protein>
    <submittedName>
        <fullName evidence="4">DNA-binding response regulator</fullName>
    </submittedName>
</protein>
<proteinExistence type="predicted"/>
<dbReference type="PANTHER" id="PTHR45566">
    <property type="entry name" value="HTH-TYPE TRANSCRIPTIONAL REGULATOR YHJB-RELATED"/>
    <property type="match status" value="1"/>
</dbReference>
<feature type="domain" description="Response regulatory" evidence="3">
    <location>
        <begin position="6"/>
        <end position="122"/>
    </location>
</feature>
<comment type="caution">
    <text evidence="4">The sequence shown here is derived from an EMBL/GenBank/DDBJ whole genome shotgun (WGS) entry which is preliminary data.</text>
</comment>
<dbReference type="Pfam" id="PF00196">
    <property type="entry name" value="GerE"/>
    <property type="match status" value="1"/>
</dbReference>
<dbReference type="InterPro" id="IPR051015">
    <property type="entry name" value="EvgA-like"/>
</dbReference>
<evidence type="ECO:0000256" key="1">
    <source>
        <dbReference type="ARBA" id="ARBA00023125"/>
    </source>
</evidence>
<comment type="caution">
    <text evidence="2">Lacks conserved residue(s) required for the propagation of feature annotation.</text>
</comment>
<keyword evidence="5" id="KW-1185">Reference proteome</keyword>
<dbReference type="InterPro" id="IPR016032">
    <property type="entry name" value="Sig_transdc_resp-reg_C-effctor"/>
</dbReference>
<dbReference type="GO" id="GO:0006355">
    <property type="term" value="P:regulation of DNA-templated transcription"/>
    <property type="evidence" value="ECO:0007669"/>
    <property type="project" value="InterPro"/>
</dbReference>
<dbReference type="InterPro" id="IPR011006">
    <property type="entry name" value="CheY-like_superfamily"/>
</dbReference>
<dbReference type="OrthoDB" id="9797341at2"/>
<evidence type="ECO:0000313" key="5">
    <source>
        <dbReference type="Proteomes" id="UP000267223"/>
    </source>
</evidence>